<dbReference type="InterPro" id="IPR039657">
    <property type="entry name" value="Dimethylallyltransferase"/>
</dbReference>
<evidence type="ECO:0000256" key="7">
    <source>
        <dbReference type="ARBA" id="ARBA00022840"/>
    </source>
</evidence>
<dbReference type="HAMAP" id="MF_00185">
    <property type="entry name" value="IPP_trans"/>
    <property type="match status" value="1"/>
</dbReference>
<keyword evidence="8 10" id="KW-0460">Magnesium</keyword>
<evidence type="ECO:0000256" key="11">
    <source>
        <dbReference type="RuleBase" id="RU003783"/>
    </source>
</evidence>
<dbReference type="InterPro" id="IPR018022">
    <property type="entry name" value="IPT"/>
</dbReference>
<evidence type="ECO:0000256" key="10">
    <source>
        <dbReference type="HAMAP-Rule" id="MF_00185"/>
    </source>
</evidence>
<dbReference type="AlphaFoldDB" id="A0A9X1MMC4"/>
<feature type="binding site" evidence="10">
    <location>
        <begin position="28"/>
        <end position="33"/>
    </location>
    <ligand>
        <name>substrate</name>
    </ligand>
</feature>
<evidence type="ECO:0000256" key="13">
    <source>
        <dbReference type="RuleBase" id="RU003785"/>
    </source>
</evidence>
<comment type="catalytic activity">
    <reaction evidence="9 10 11">
        <text>adenosine(37) in tRNA + dimethylallyl diphosphate = N(6)-dimethylallyladenosine(37) in tRNA + diphosphate</text>
        <dbReference type="Rhea" id="RHEA:26482"/>
        <dbReference type="Rhea" id="RHEA-COMP:10162"/>
        <dbReference type="Rhea" id="RHEA-COMP:10375"/>
        <dbReference type="ChEBI" id="CHEBI:33019"/>
        <dbReference type="ChEBI" id="CHEBI:57623"/>
        <dbReference type="ChEBI" id="CHEBI:74411"/>
        <dbReference type="ChEBI" id="CHEBI:74415"/>
        <dbReference type="EC" id="2.5.1.75"/>
    </reaction>
</comment>
<dbReference type="Gene3D" id="3.40.50.300">
    <property type="entry name" value="P-loop containing nucleotide triphosphate hydrolases"/>
    <property type="match status" value="1"/>
</dbReference>
<evidence type="ECO:0000256" key="8">
    <source>
        <dbReference type="ARBA" id="ARBA00022842"/>
    </source>
</evidence>
<protein>
    <recommendedName>
        <fullName evidence="10">tRNA dimethylallyltransferase</fullName>
        <ecNumber evidence="10">2.5.1.75</ecNumber>
    </recommendedName>
    <alternativeName>
        <fullName evidence="10">Dimethylallyl diphosphate:tRNA dimethylallyltransferase</fullName>
        <shortName evidence="10">DMAPP:tRNA dimethylallyltransferase</shortName>
        <shortName evidence="10">DMATase</shortName>
    </alternativeName>
    <alternativeName>
        <fullName evidence="10">Isopentenyl-diphosphate:tRNA isopentenyltransferase</fullName>
        <shortName evidence="10">IPP transferase</shortName>
        <shortName evidence="10">IPPT</shortName>
        <shortName evidence="10">IPTase</shortName>
    </alternativeName>
</protein>
<keyword evidence="15" id="KW-1185">Reference proteome</keyword>
<dbReference type="Pfam" id="PF01715">
    <property type="entry name" value="IPPT"/>
    <property type="match status" value="1"/>
</dbReference>
<gene>
    <name evidence="10 14" type="primary">miaA</name>
    <name evidence="14" type="ORF">LOC68_06955</name>
</gene>
<comment type="similarity">
    <text evidence="3 10 13">Belongs to the IPP transferase family.</text>
</comment>
<feature type="site" description="Interaction with substrate tRNA" evidence="10">
    <location>
        <position position="117"/>
    </location>
</feature>
<evidence type="ECO:0000256" key="3">
    <source>
        <dbReference type="ARBA" id="ARBA00005842"/>
    </source>
</evidence>
<dbReference type="InterPro" id="IPR027417">
    <property type="entry name" value="P-loop_NTPase"/>
</dbReference>
<evidence type="ECO:0000256" key="4">
    <source>
        <dbReference type="ARBA" id="ARBA00022679"/>
    </source>
</evidence>
<evidence type="ECO:0000256" key="6">
    <source>
        <dbReference type="ARBA" id="ARBA00022741"/>
    </source>
</evidence>
<dbReference type="Gene3D" id="1.10.20.140">
    <property type="match status" value="1"/>
</dbReference>
<dbReference type="GO" id="GO:0006400">
    <property type="term" value="P:tRNA modification"/>
    <property type="evidence" value="ECO:0007669"/>
    <property type="project" value="TreeGrafter"/>
</dbReference>
<comment type="cofactor">
    <cofactor evidence="1 10">
        <name>Mg(2+)</name>
        <dbReference type="ChEBI" id="CHEBI:18420"/>
    </cofactor>
</comment>
<dbReference type="EMBL" id="JAJKFT010000004">
    <property type="protein sequence ID" value="MCC9628129.1"/>
    <property type="molecule type" value="Genomic_DNA"/>
</dbReference>
<reference evidence="14" key="1">
    <citation type="submission" date="2021-11" db="EMBL/GenBank/DDBJ databases">
        <title>Genome sequence.</title>
        <authorList>
            <person name="Sun Q."/>
        </authorList>
    </citation>
    <scope>NUCLEOTIDE SEQUENCE</scope>
    <source>
        <strain evidence="14">JC732</strain>
    </source>
</reference>
<feature type="site" description="Interaction with substrate tRNA" evidence="10">
    <location>
        <position position="139"/>
    </location>
</feature>
<keyword evidence="6 10" id="KW-0547">Nucleotide-binding</keyword>
<organism evidence="14 15">
    <name type="scientific">Blastopirellula sediminis</name>
    <dbReference type="NCBI Taxonomy" id="2894196"/>
    <lineage>
        <taxon>Bacteria</taxon>
        <taxon>Pseudomonadati</taxon>
        <taxon>Planctomycetota</taxon>
        <taxon>Planctomycetia</taxon>
        <taxon>Pirellulales</taxon>
        <taxon>Pirellulaceae</taxon>
        <taxon>Blastopirellula</taxon>
    </lineage>
</organism>
<dbReference type="RefSeq" id="WP_230217112.1">
    <property type="nucleotide sequence ID" value="NZ_JAJKFT010000004.1"/>
</dbReference>
<dbReference type="GO" id="GO:0005524">
    <property type="term" value="F:ATP binding"/>
    <property type="evidence" value="ECO:0007669"/>
    <property type="project" value="UniProtKB-UniRule"/>
</dbReference>
<keyword evidence="4 10" id="KW-0808">Transferase</keyword>
<dbReference type="PANTHER" id="PTHR11088">
    <property type="entry name" value="TRNA DIMETHYLALLYLTRANSFERASE"/>
    <property type="match status" value="1"/>
</dbReference>
<comment type="subunit">
    <text evidence="10">Monomer.</text>
</comment>
<dbReference type="GO" id="GO:0052381">
    <property type="term" value="F:tRNA dimethylallyltransferase activity"/>
    <property type="evidence" value="ECO:0007669"/>
    <property type="project" value="UniProtKB-UniRule"/>
</dbReference>
<dbReference type="EC" id="2.5.1.75" evidence="10"/>
<proteinExistence type="inferred from homology"/>
<feature type="binding site" evidence="10">
    <location>
        <begin position="26"/>
        <end position="33"/>
    </location>
    <ligand>
        <name>ATP</name>
        <dbReference type="ChEBI" id="CHEBI:30616"/>
    </ligand>
</feature>
<evidence type="ECO:0000313" key="14">
    <source>
        <dbReference type="EMBL" id="MCC9628129.1"/>
    </source>
</evidence>
<dbReference type="NCBIfam" id="TIGR00174">
    <property type="entry name" value="miaA"/>
    <property type="match status" value="1"/>
</dbReference>
<evidence type="ECO:0000313" key="15">
    <source>
        <dbReference type="Proteomes" id="UP001139103"/>
    </source>
</evidence>
<comment type="caution">
    <text evidence="10">Lacks conserved residue(s) required for the propagation of feature annotation.</text>
</comment>
<dbReference type="Proteomes" id="UP001139103">
    <property type="component" value="Unassembled WGS sequence"/>
</dbReference>
<comment type="function">
    <text evidence="2 10 12">Catalyzes the transfer of a dimethylallyl group onto the adenine at position 37 in tRNAs that read codons beginning with uridine, leading to the formation of N6-(dimethylallyl)adenosine (i(6)A).</text>
</comment>
<evidence type="ECO:0000256" key="2">
    <source>
        <dbReference type="ARBA" id="ARBA00003213"/>
    </source>
</evidence>
<feature type="region of interest" description="Interaction with substrate tRNA" evidence="10">
    <location>
        <begin position="51"/>
        <end position="54"/>
    </location>
</feature>
<comment type="caution">
    <text evidence="14">The sequence shown here is derived from an EMBL/GenBank/DDBJ whole genome shotgun (WGS) entry which is preliminary data.</text>
</comment>
<evidence type="ECO:0000256" key="1">
    <source>
        <dbReference type="ARBA" id="ARBA00001946"/>
    </source>
</evidence>
<accession>A0A9X1MMC4</accession>
<evidence type="ECO:0000256" key="5">
    <source>
        <dbReference type="ARBA" id="ARBA00022694"/>
    </source>
</evidence>
<evidence type="ECO:0000256" key="12">
    <source>
        <dbReference type="RuleBase" id="RU003784"/>
    </source>
</evidence>
<dbReference type="PANTHER" id="PTHR11088:SF60">
    <property type="entry name" value="TRNA DIMETHYLALLYLTRANSFERASE"/>
    <property type="match status" value="1"/>
</dbReference>
<name>A0A9X1MMC4_9BACT</name>
<keyword evidence="7 10" id="KW-0067">ATP-binding</keyword>
<keyword evidence="5 10" id="KW-0819">tRNA processing</keyword>
<sequence>MKFTLLPPLMNASEEVDFLDCWFLTGPTAGGKSAIGLQLARQIDAEILSLDSMALFRGMDIGTAKPSPAEQAQVPHHLIDVLDPTEDSSVANYLELAAAAVRDIRGRGKQALFVGGTPLYLKGLLRGLTSGPAPDPEFRRMVEEEVAAVGAEALHRRLKQVDPLSAARINPNDVRRMIRALEVYKSTGQPISHLQNDFDEGRDADDCRVFALDWPRAELHDRINRRVDQMFAAGLVAEVEKLMHWGAPLSDTALQAVGYREVIDHLEGKCSLAAATEKVKTRTRQFAKRQCTWFRSLSECRIVPLTGELDVHQIANEIANAGTA</sequence>
<dbReference type="SUPFAM" id="SSF52540">
    <property type="entry name" value="P-loop containing nucleoside triphosphate hydrolases"/>
    <property type="match status" value="1"/>
</dbReference>
<dbReference type="FunFam" id="1.10.20.140:FF:000001">
    <property type="entry name" value="tRNA dimethylallyltransferase"/>
    <property type="match status" value="1"/>
</dbReference>
<evidence type="ECO:0000256" key="9">
    <source>
        <dbReference type="ARBA" id="ARBA00049563"/>
    </source>
</evidence>